<sequence>MGDTSTADTPQSGAATASPQSATNTSQPTGNGTQDGAKKESDGAAEEKKKEGKKFENLKEIVSLAWKGLLFLGGIFLLIFFLNVGFFPNIKLADLTATLAAVSMTGLLMLVIFAAAFVFPALMAHGSLARLNGAEEVVRKSAFLGAVPAWAFCLWLLKIDIWWKFGGTVGLLILLALGLTYRKPQDAKDKPPSINRAAMDGEDRCSLSELWNGEKRNRSEVVGVIVAFFFGQIIAAFYFALTSSQTGSNDQLPMFFAWPVICFGANIIVLTHDRADDKRRWKYLGSAAGLLLLIFLMMTSASSLMSASIASRLALGGIPDAAVMLSKQGCEIAKASSCNAMECQAVNADGTGVVGPVTIVSRIGSEVVLQPKNPNFQVVMKSEDVLGWSRKTPRAFLHAASSVTGDSPNQGGNETQLDLPCRAASAPVAASPPAIASSPPPAPVPQASTSSATALSAVALAEIRTTVQSTLAQTMATHRHSVAIRAPAPVVPSATNVFYDNHGDVTVNNLGNASDAGNGLRVNTPEEKDCAAGSACLARRAATIDALATHSSATASTIISASASATLKAAAEVSR</sequence>
<keyword evidence="2" id="KW-1133">Transmembrane helix</keyword>
<dbReference type="AlphaFoldDB" id="A0A6S7BL53"/>
<feature type="compositionally biased region" description="Polar residues" evidence="1">
    <location>
        <begin position="1"/>
        <end position="34"/>
    </location>
</feature>
<evidence type="ECO:0000256" key="1">
    <source>
        <dbReference type="SAM" id="MobiDB-lite"/>
    </source>
</evidence>
<keyword evidence="2" id="KW-0812">Transmembrane</keyword>
<keyword evidence="2" id="KW-0472">Membrane</keyword>
<reference evidence="3 4" key="1">
    <citation type="submission" date="2020-04" db="EMBL/GenBank/DDBJ databases">
        <authorList>
            <person name="De Canck E."/>
        </authorList>
    </citation>
    <scope>NUCLEOTIDE SEQUENCE [LARGE SCALE GENOMIC DNA]</scope>
    <source>
        <strain evidence="3 4">LMG 28614</strain>
    </source>
</reference>
<keyword evidence="4" id="KW-1185">Reference proteome</keyword>
<gene>
    <name evidence="3" type="ORF">LMG28614_05987</name>
</gene>
<accession>A0A6S7BL53</accession>
<feature type="compositionally biased region" description="Basic and acidic residues" evidence="1">
    <location>
        <begin position="36"/>
        <end position="50"/>
    </location>
</feature>
<organism evidence="3 4">
    <name type="scientific">Paraburkholderia ultramafica</name>
    <dbReference type="NCBI Taxonomy" id="1544867"/>
    <lineage>
        <taxon>Bacteria</taxon>
        <taxon>Pseudomonadati</taxon>
        <taxon>Pseudomonadota</taxon>
        <taxon>Betaproteobacteria</taxon>
        <taxon>Burkholderiales</taxon>
        <taxon>Burkholderiaceae</taxon>
        <taxon>Paraburkholderia</taxon>
    </lineage>
</organism>
<feature type="transmembrane region" description="Helical" evidence="2">
    <location>
        <begin position="221"/>
        <end position="240"/>
    </location>
</feature>
<dbReference type="Proteomes" id="UP000494365">
    <property type="component" value="Unassembled WGS sequence"/>
</dbReference>
<feature type="transmembrane region" description="Helical" evidence="2">
    <location>
        <begin position="163"/>
        <end position="181"/>
    </location>
</feature>
<dbReference type="EMBL" id="CADIKK010000038">
    <property type="protein sequence ID" value="CAB3804239.1"/>
    <property type="molecule type" value="Genomic_DNA"/>
</dbReference>
<protein>
    <submittedName>
        <fullName evidence="3">Uncharacterized protein</fullName>
    </submittedName>
</protein>
<feature type="transmembrane region" description="Helical" evidence="2">
    <location>
        <begin position="99"/>
        <end position="125"/>
    </location>
</feature>
<evidence type="ECO:0000313" key="3">
    <source>
        <dbReference type="EMBL" id="CAB3804239.1"/>
    </source>
</evidence>
<proteinExistence type="predicted"/>
<evidence type="ECO:0000313" key="4">
    <source>
        <dbReference type="Proteomes" id="UP000494365"/>
    </source>
</evidence>
<name>A0A6S7BL53_9BURK</name>
<evidence type="ECO:0000256" key="2">
    <source>
        <dbReference type="SAM" id="Phobius"/>
    </source>
</evidence>
<feature type="region of interest" description="Disordered" evidence="1">
    <location>
        <begin position="430"/>
        <end position="449"/>
    </location>
</feature>
<feature type="transmembrane region" description="Helical" evidence="2">
    <location>
        <begin position="283"/>
        <end position="305"/>
    </location>
</feature>
<feature type="transmembrane region" description="Helical" evidence="2">
    <location>
        <begin position="64"/>
        <end position="87"/>
    </location>
</feature>
<feature type="transmembrane region" description="Helical" evidence="2">
    <location>
        <begin position="252"/>
        <end position="271"/>
    </location>
</feature>
<feature type="region of interest" description="Disordered" evidence="1">
    <location>
        <begin position="1"/>
        <end position="50"/>
    </location>
</feature>